<dbReference type="Proteomes" id="UP000028545">
    <property type="component" value="Unassembled WGS sequence"/>
</dbReference>
<dbReference type="Gene3D" id="3.40.50.12780">
    <property type="entry name" value="N-terminal domain of ligase-like"/>
    <property type="match status" value="1"/>
</dbReference>
<organism evidence="5 6">
    <name type="scientific">Pseudallescheria apiosperma</name>
    <name type="common">Scedosporium apiospermum</name>
    <dbReference type="NCBI Taxonomy" id="563466"/>
    <lineage>
        <taxon>Eukaryota</taxon>
        <taxon>Fungi</taxon>
        <taxon>Dikarya</taxon>
        <taxon>Ascomycota</taxon>
        <taxon>Pezizomycotina</taxon>
        <taxon>Sordariomycetes</taxon>
        <taxon>Hypocreomycetidae</taxon>
        <taxon>Microascales</taxon>
        <taxon>Microascaceae</taxon>
        <taxon>Scedosporium</taxon>
    </lineage>
</organism>
<dbReference type="RefSeq" id="XP_016638443.1">
    <property type="nucleotide sequence ID" value="XM_016784206.1"/>
</dbReference>
<name>A0A084FU82_PSEDA</name>
<feature type="domain" description="AMP-binding enzyme C-terminal" evidence="4">
    <location>
        <begin position="470"/>
        <end position="545"/>
    </location>
</feature>
<dbReference type="InterPro" id="IPR000873">
    <property type="entry name" value="AMP-dep_synth/lig_dom"/>
</dbReference>
<dbReference type="HOGENOM" id="CLU_000022_59_2_1"/>
<dbReference type="InterPro" id="IPR042099">
    <property type="entry name" value="ANL_N_sf"/>
</dbReference>
<dbReference type="PANTHER" id="PTHR24096:SF424">
    <property type="entry name" value="ACETYL-COA SYNTHETASE-LIKE PROTEIN-RELATED"/>
    <property type="match status" value="1"/>
</dbReference>
<dbReference type="EMBL" id="JOWA01000176">
    <property type="protein sequence ID" value="KEZ38644.1"/>
    <property type="molecule type" value="Genomic_DNA"/>
</dbReference>
<keyword evidence="2" id="KW-0812">Transmembrane</keyword>
<dbReference type="InterPro" id="IPR020845">
    <property type="entry name" value="AMP-binding_CS"/>
</dbReference>
<dbReference type="SUPFAM" id="SSF56801">
    <property type="entry name" value="Acetyl-CoA synthetase-like"/>
    <property type="match status" value="1"/>
</dbReference>
<evidence type="ECO:0000259" key="3">
    <source>
        <dbReference type="Pfam" id="PF00501"/>
    </source>
</evidence>
<dbReference type="FunFam" id="3.30.300.30:FF:000007">
    <property type="entry name" value="4-coumarate--CoA ligase 2"/>
    <property type="match status" value="1"/>
</dbReference>
<evidence type="ECO:0000259" key="4">
    <source>
        <dbReference type="Pfam" id="PF13193"/>
    </source>
</evidence>
<keyword evidence="6" id="KW-1185">Reference proteome</keyword>
<dbReference type="GeneID" id="27719870"/>
<comment type="caution">
    <text evidence="5">The sequence shown here is derived from an EMBL/GenBank/DDBJ whole genome shotgun (WGS) entry which is preliminary data.</text>
</comment>
<evidence type="ECO:0000313" key="5">
    <source>
        <dbReference type="EMBL" id="KEZ38644.1"/>
    </source>
</evidence>
<dbReference type="InterPro" id="IPR045851">
    <property type="entry name" value="AMP-bd_C_sf"/>
</dbReference>
<dbReference type="PANTHER" id="PTHR24096">
    <property type="entry name" value="LONG-CHAIN-FATTY-ACID--COA LIGASE"/>
    <property type="match status" value="1"/>
</dbReference>
<dbReference type="OMA" id="YIMPKFD"/>
<evidence type="ECO:0000256" key="1">
    <source>
        <dbReference type="ARBA" id="ARBA00006432"/>
    </source>
</evidence>
<dbReference type="Gene3D" id="3.30.300.30">
    <property type="match status" value="1"/>
</dbReference>
<dbReference type="AlphaFoldDB" id="A0A084FU82"/>
<sequence length="564" mass="61616">MPIHSRWAVPVPECSIQKWIFGSSFEPLSNHKAFMDADNPEAKYLTFSDYRLVSKQIAVGLQAAGLQVGDRVLIFSGNNVYFPVVFLGVLMAGGIVTGANPGFKPRELAHQLRDSGASFVLAAANSLPTAIEAAREVNIPTRNVFAFDTTVPGSSSVEIPPSLGARHWTELLAPRPQAEAFDWVEPADPRNTTCCLNYSSGTTGLPKGVEISHHSYVANGTGVITLSQQREDYEAFIKRSVGLCFLPLYHAYGQTYFVANLARQGIPVYIMPSFDFAKMLSHLAKYRVNHLLAVPPILVLLAKHPLTRKADLSSLEVVASGAAPLALEIAQETQTLLRENVYVRQGWGMTEVTCTCLAWAGSDNMGTTGAVGELMPNCRAKLMSLDGKTEITTPETRGELWVTGPTLMRGYWNNPKATSDSTSVDADGTRWLKTGDVAYVESYKAGTLFHVVDRLKELIKVKGRQVAPAELEALLLERPDVADVAVIGVDIDGEERPRAYIVRREGTNPSGKEIAAWVESRVAGYKRLTGGVVFVDMIPKNPSGKILRKILRDQAKMESQKSKL</sequence>
<gene>
    <name evidence="5" type="ORF">SAPIO_CDS10652</name>
</gene>
<dbReference type="OrthoDB" id="6509636at2759"/>
<dbReference type="VEuPathDB" id="FungiDB:SAPIO_CDS10652"/>
<evidence type="ECO:0000313" key="6">
    <source>
        <dbReference type="Proteomes" id="UP000028545"/>
    </source>
</evidence>
<evidence type="ECO:0000256" key="2">
    <source>
        <dbReference type="SAM" id="Phobius"/>
    </source>
</evidence>
<dbReference type="GO" id="GO:0016405">
    <property type="term" value="F:CoA-ligase activity"/>
    <property type="evidence" value="ECO:0007669"/>
    <property type="project" value="TreeGrafter"/>
</dbReference>
<dbReference type="CDD" id="cd05911">
    <property type="entry name" value="Firefly_Luc_like"/>
    <property type="match status" value="1"/>
</dbReference>
<proteinExistence type="inferred from homology"/>
<dbReference type="KEGG" id="sapo:SAPIO_CDS10652"/>
<keyword evidence="2" id="KW-1133">Transmembrane helix</keyword>
<keyword evidence="2" id="KW-0472">Membrane</keyword>
<dbReference type="PROSITE" id="PS00455">
    <property type="entry name" value="AMP_BINDING"/>
    <property type="match status" value="1"/>
</dbReference>
<accession>A0A084FU82</accession>
<reference evidence="5 6" key="1">
    <citation type="journal article" date="2014" name="Genome Announc.">
        <title>Draft genome sequence of the pathogenic fungus Scedosporium apiospermum.</title>
        <authorList>
            <person name="Vandeputte P."/>
            <person name="Ghamrawi S."/>
            <person name="Rechenmann M."/>
            <person name="Iltis A."/>
            <person name="Giraud S."/>
            <person name="Fleury M."/>
            <person name="Thornton C."/>
            <person name="Delhaes L."/>
            <person name="Meyer W."/>
            <person name="Papon N."/>
            <person name="Bouchara J.P."/>
        </authorList>
    </citation>
    <scope>NUCLEOTIDE SEQUENCE [LARGE SCALE GENOMIC DNA]</scope>
    <source>
        <strain evidence="5 6">IHEM 14462</strain>
    </source>
</reference>
<dbReference type="Pfam" id="PF00501">
    <property type="entry name" value="AMP-binding"/>
    <property type="match status" value="1"/>
</dbReference>
<feature type="transmembrane region" description="Helical" evidence="2">
    <location>
        <begin position="80"/>
        <end position="103"/>
    </location>
</feature>
<comment type="similarity">
    <text evidence="1">Belongs to the ATP-dependent AMP-binding enzyme family.</text>
</comment>
<dbReference type="Pfam" id="PF13193">
    <property type="entry name" value="AMP-binding_C"/>
    <property type="match status" value="1"/>
</dbReference>
<feature type="domain" description="AMP-dependent synthetase/ligase" evidence="3">
    <location>
        <begin position="32"/>
        <end position="412"/>
    </location>
</feature>
<protein>
    <submittedName>
        <fullName evidence="5">AMP-binding enzyme</fullName>
    </submittedName>
</protein>
<dbReference type="InterPro" id="IPR025110">
    <property type="entry name" value="AMP-bd_C"/>
</dbReference>